<dbReference type="Pfam" id="PF12840">
    <property type="entry name" value="HTH_20"/>
    <property type="match status" value="1"/>
</dbReference>
<dbReference type="SUPFAM" id="SSF46785">
    <property type="entry name" value="Winged helix' DNA-binding domain"/>
    <property type="match status" value="1"/>
</dbReference>
<evidence type="ECO:0000313" key="6">
    <source>
        <dbReference type="Proteomes" id="UP000306740"/>
    </source>
</evidence>
<dbReference type="GO" id="GO:0003700">
    <property type="term" value="F:DNA-binding transcription factor activity"/>
    <property type="evidence" value="ECO:0007669"/>
    <property type="project" value="InterPro"/>
</dbReference>
<dbReference type="PROSITE" id="PS50987">
    <property type="entry name" value="HTH_ARSR_2"/>
    <property type="match status" value="1"/>
</dbReference>
<evidence type="ECO:0000313" key="5">
    <source>
        <dbReference type="EMBL" id="TNC51405.1"/>
    </source>
</evidence>
<evidence type="ECO:0000259" key="4">
    <source>
        <dbReference type="PROSITE" id="PS50987"/>
    </source>
</evidence>
<dbReference type="PANTHER" id="PTHR43132">
    <property type="entry name" value="ARSENICAL RESISTANCE OPERON REPRESSOR ARSR-RELATED"/>
    <property type="match status" value="1"/>
</dbReference>
<protein>
    <submittedName>
        <fullName evidence="5">Helix-turn-helix transcriptional regulator</fullName>
    </submittedName>
</protein>
<dbReference type="GO" id="GO:0003677">
    <property type="term" value="F:DNA binding"/>
    <property type="evidence" value="ECO:0007669"/>
    <property type="project" value="UniProtKB-KW"/>
</dbReference>
<sequence>MLRIHFSDLDLARTHLAAEPDPMWEIASSLHRFQTRRGRWAHERWYTGAVQALRDTELGRAVRTLLLPLYPRAVYYPDFLTPGESAEGLEAGLDAILALPGSRVTEEIAHLDPHKGAAARLRALAAPRQRRVLTDTLRAYHQVVIEPVADEMRAMLDGERALRSRHLLDGGVEGVLRGLGPAFEWRAPVLTVLDHVDSRDVHLDGRGLRLVPSYFCWQQPVTFADPSLPQVLVYPQPRTAAEHVAASSERALAALIGGSRALVLAACAAGATTSEIARRVGMSAGTASYHTRTLREAGLISSRREADSVLHSVTQLGVDLMRQTR</sequence>
<dbReference type="AlphaFoldDB" id="A0A5C4MYX6"/>
<gene>
    <name evidence="5" type="ORF">FHE65_01755</name>
</gene>
<evidence type="ECO:0000256" key="3">
    <source>
        <dbReference type="ARBA" id="ARBA00023163"/>
    </source>
</evidence>
<dbReference type="Proteomes" id="UP000306740">
    <property type="component" value="Unassembled WGS sequence"/>
</dbReference>
<feature type="domain" description="HTH arsR-type" evidence="4">
    <location>
        <begin position="240"/>
        <end position="325"/>
    </location>
</feature>
<proteinExistence type="predicted"/>
<dbReference type="InterPro" id="IPR051011">
    <property type="entry name" value="Metal_resp_trans_reg"/>
</dbReference>
<dbReference type="InterPro" id="IPR001845">
    <property type="entry name" value="HTH_ArsR_DNA-bd_dom"/>
</dbReference>
<accession>A0A5C4MYX6</accession>
<keyword evidence="2" id="KW-0238">DNA-binding</keyword>
<comment type="caution">
    <text evidence="5">The sequence shown here is derived from an EMBL/GenBank/DDBJ whole genome shotgun (WGS) entry which is preliminary data.</text>
</comment>
<name>A0A5C4MYX6_9ACTN</name>
<dbReference type="InterPro" id="IPR036388">
    <property type="entry name" value="WH-like_DNA-bd_sf"/>
</dbReference>
<dbReference type="SMART" id="SM00418">
    <property type="entry name" value="HTH_ARSR"/>
    <property type="match status" value="1"/>
</dbReference>
<dbReference type="InterPro" id="IPR011991">
    <property type="entry name" value="ArsR-like_HTH"/>
</dbReference>
<dbReference type="CDD" id="cd00090">
    <property type="entry name" value="HTH_ARSR"/>
    <property type="match status" value="1"/>
</dbReference>
<dbReference type="PANTHER" id="PTHR43132:SF8">
    <property type="entry name" value="HTH-TYPE TRANSCRIPTIONAL REGULATOR KMTR"/>
    <property type="match status" value="1"/>
</dbReference>
<dbReference type="EMBL" id="VDFR01000008">
    <property type="protein sequence ID" value="TNC51405.1"/>
    <property type="molecule type" value="Genomic_DNA"/>
</dbReference>
<keyword evidence="1" id="KW-0805">Transcription regulation</keyword>
<reference evidence="5 6" key="1">
    <citation type="submission" date="2019-05" db="EMBL/GenBank/DDBJ databases">
        <title>Mumia sp. nov., isolated from the intestinal contents of plateau pika (Ochotona curzoniae) in the Qinghai-Tibet plateau of China.</title>
        <authorList>
            <person name="Tian Z."/>
        </authorList>
    </citation>
    <scope>NUCLEOTIDE SEQUENCE [LARGE SCALE GENOMIC DNA]</scope>
    <source>
        <strain evidence="6">527</strain>
    </source>
</reference>
<dbReference type="Gene3D" id="1.10.10.10">
    <property type="entry name" value="Winged helix-like DNA-binding domain superfamily/Winged helix DNA-binding domain"/>
    <property type="match status" value="1"/>
</dbReference>
<evidence type="ECO:0000256" key="1">
    <source>
        <dbReference type="ARBA" id="ARBA00023015"/>
    </source>
</evidence>
<organism evidence="5 6">
    <name type="scientific">Mumia zhuanghuii</name>
    <dbReference type="NCBI Taxonomy" id="2585211"/>
    <lineage>
        <taxon>Bacteria</taxon>
        <taxon>Bacillati</taxon>
        <taxon>Actinomycetota</taxon>
        <taxon>Actinomycetes</taxon>
        <taxon>Propionibacteriales</taxon>
        <taxon>Nocardioidaceae</taxon>
        <taxon>Mumia</taxon>
    </lineage>
</organism>
<dbReference type="OrthoDB" id="3808065at2"/>
<dbReference type="InterPro" id="IPR036390">
    <property type="entry name" value="WH_DNA-bd_sf"/>
</dbReference>
<keyword evidence="3" id="KW-0804">Transcription</keyword>
<dbReference type="RefSeq" id="WP_139085163.1">
    <property type="nucleotide sequence ID" value="NZ_VDFR01000008.1"/>
</dbReference>
<evidence type="ECO:0000256" key="2">
    <source>
        <dbReference type="ARBA" id="ARBA00023125"/>
    </source>
</evidence>